<dbReference type="Proteomes" id="UP000055136">
    <property type="component" value="Chromosome"/>
</dbReference>
<dbReference type="EMBL" id="CP013099">
    <property type="protein sequence ID" value="ALP54668.1"/>
    <property type="molecule type" value="Genomic_DNA"/>
</dbReference>
<gene>
    <name evidence="3" type="ORF">Tel_00005</name>
</gene>
<dbReference type="Pfam" id="PF05036">
    <property type="entry name" value="SPOR"/>
    <property type="match status" value="1"/>
</dbReference>
<feature type="compositionally biased region" description="Pro residues" evidence="1">
    <location>
        <begin position="84"/>
        <end position="107"/>
    </location>
</feature>
<reference evidence="3" key="1">
    <citation type="submission" date="2015-10" db="EMBL/GenBank/DDBJ databases">
        <title>Description of Candidatus Tenderia electrophaga gen. nov, sp. nov., an Uncultivated Electroautotroph from a Biocathode Enrichment.</title>
        <authorList>
            <person name="Eddie B.J."/>
            <person name="Malanoski A.P."/>
            <person name="Wang Z."/>
            <person name="Hall R.J."/>
            <person name="Oh S.D."/>
            <person name="Heiner C."/>
            <person name="Lin B."/>
            <person name="Strycharz-Glaven S.M."/>
        </authorList>
    </citation>
    <scope>NUCLEOTIDE SEQUENCE [LARGE SCALE GENOMIC DNA]</scope>
    <source>
        <strain evidence="3">NRL1</strain>
    </source>
</reference>
<feature type="region of interest" description="Disordered" evidence="1">
    <location>
        <begin position="29"/>
        <end position="111"/>
    </location>
</feature>
<protein>
    <recommendedName>
        <fullName evidence="2">SPOR domain-containing protein</fullName>
    </recommendedName>
</protein>
<feature type="compositionally biased region" description="Polar residues" evidence="1">
    <location>
        <begin position="44"/>
        <end position="58"/>
    </location>
</feature>
<evidence type="ECO:0000256" key="1">
    <source>
        <dbReference type="SAM" id="MobiDB-lite"/>
    </source>
</evidence>
<evidence type="ECO:0000259" key="2">
    <source>
        <dbReference type="Pfam" id="PF05036"/>
    </source>
</evidence>
<evidence type="ECO:0000313" key="3">
    <source>
        <dbReference type="EMBL" id="ALP54668.1"/>
    </source>
</evidence>
<proteinExistence type="predicted"/>
<dbReference type="STRING" id="1748243.Tel_00005"/>
<dbReference type="AlphaFoldDB" id="A0A0S2THL8"/>
<dbReference type="KEGG" id="tee:Tel_00005"/>
<organism evidence="3 4">
    <name type="scientific">Candidatus Tenderia electrophaga</name>
    <dbReference type="NCBI Taxonomy" id="1748243"/>
    <lineage>
        <taxon>Bacteria</taxon>
        <taxon>Pseudomonadati</taxon>
        <taxon>Pseudomonadota</taxon>
        <taxon>Gammaproteobacteria</taxon>
        <taxon>Candidatus Tenderiales</taxon>
        <taxon>Candidatus Tenderiaceae</taxon>
        <taxon>Candidatus Tenderia</taxon>
    </lineage>
</organism>
<evidence type="ECO:0000313" key="4">
    <source>
        <dbReference type="Proteomes" id="UP000055136"/>
    </source>
</evidence>
<feature type="domain" description="SPOR" evidence="2">
    <location>
        <begin position="152"/>
        <end position="216"/>
    </location>
</feature>
<name>A0A0S2THL8_9GAMM</name>
<dbReference type="GO" id="GO:0042834">
    <property type="term" value="F:peptidoglycan binding"/>
    <property type="evidence" value="ECO:0007669"/>
    <property type="project" value="InterPro"/>
</dbReference>
<keyword evidence="4" id="KW-1185">Reference proteome</keyword>
<accession>A0A0S2THL8</accession>
<sequence>MKWVAISLLLLNGIYLVIQLDKQQDSAPEVERFPFSGPPLVLVSEQQAQDKNAKPTTDQKPPQQVAQAEAPTPQAPATRAKPEPAAPPATPPPKPTAPAPQPAPAPKPKSNAMACYRVGPFLLISDVRGVSQLFSYGDIKVQERSETLRKQVGYWVYIPPQDSLEQARETLRRMKDNGIADALIISEGSKANAVSVGVYKSEALGQERLDSLRELGYTARQEPLFRTQAQYWLELELMKSTQIPETLWREVTAGYPNIQQLRHKCN</sequence>
<feature type="compositionally biased region" description="Low complexity" evidence="1">
    <location>
        <begin position="59"/>
        <end position="79"/>
    </location>
</feature>
<dbReference type="InterPro" id="IPR007730">
    <property type="entry name" value="SPOR-like_dom"/>
</dbReference>